<feature type="compositionally biased region" description="Basic and acidic residues" evidence="1">
    <location>
        <begin position="212"/>
        <end position="244"/>
    </location>
</feature>
<evidence type="ECO:0000313" key="3">
    <source>
        <dbReference type="Proteomes" id="UP000465360"/>
    </source>
</evidence>
<dbReference type="AlphaFoldDB" id="A0A7I9YQC5"/>
<comment type="caution">
    <text evidence="2">The sequence shown here is derived from an EMBL/GenBank/DDBJ whole genome shotgun (WGS) entry which is preliminary data.</text>
</comment>
<accession>A0A7I9YQC5</accession>
<keyword evidence="3" id="KW-1185">Reference proteome</keyword>
<protein>
    <submittedName>
        <fullName evidence="2">Uncharacterized protein</fullName>
    </submittedName>
</protein>
<proteinExistence type="predicted"/>
<gene>
    <name evidence="2" type="ORF">MBOU_29220</name>
</gene>
<name>A0A7I9YQC5_MYCBU</name>
<feature type="compositionally biased region" description="Basic and acidic residues" evidence="1">
    <location>
        <begin position="165"/>
        <end position="203"/>
    </location>
</feature>
<dbReference type="RefSeq" id="WP_163713270.1">
    <property type="nucleotide sequence ID" value="NZ_BLKZ01000001.1"/>
</dbReference>
<evidence type="ECO:0000256" key="1">
    <source>
        <dbReference type="SAM" id="MobiDB-lite"/>
    </source>
</evidence>
<sequence length="282" mass="30566">MADEELDALYVVPPEAFTAERTRLAKAAKSRGDADAAKRISAARKPTTVAWTANLLALRHPDAVQRLAALGDRLQQAHTEMDGAKIRELSAKQRALIEELSKDAFKLASESGNVKTPSATLRDDLTGTLQAAIADAEVRGRLGRLTKAEQWSGFGGFGEAAPAPSRKESRKEKPKPSASARDDSKRADSKDDKARQKAQEQEKLQAAVAEAEQVKTKADAKVSELQSERDAARQRRDDAAATLREAERALDSAEARYEKAMKASDAAKESVSAAKARLNRLH</sequence>
<organism evidence="2 3">
    <name type="scientific">Mycobacterium bourgelatii</name>
    <dbReference type="NCBI Taxonomy" id="1273442"/>
    <lineage>
        <taxon>Bacteria</taxon>
        <taxon>Bacillati</taxon>
        <taxon>Actinomycetota</taxon>
        <taxon>Actinomycetes</taxon>
        <taxon>Mycobacteriales</taxon>
        <taxon>Mycobacteriaceae</taxon>
        <taxon>Mycobacterium</taxon>
    </lineage>
</organism>
<reference evidence="2 3" key="1">
    <citation type="journal article" date="2019" name="Emerg. Microbes Infect.">
        <title>Comprehensive subspecies identification of 175 nontuberculous mycobacteria species based on 7547 genomic profiles.</title>
        <authorList>
            <person name="Matsumoto Y."/>
            <person name="Kinjo T."/>
            <person name="Motooka D."/>
            <person name="Nabeya D."/>
            <person name="Jung N."/>
            <person name="Uechi K."/>
            <person name="Horii T."/>
            <person name="Iida T."/>
            <person name="Fujita J."/>
            <person name="Nakamura S."/>
        </authorList>
    </citation>
    <scope>NUCLEOTIDE SEQUENCE [LARGE SCALE GENOMIC DNA]</scope>
    <source>
        <strain evidence="2 3">JCM 30725</strain>
    </source>
</reference>
<dbReference type="EMBL" id="BLKZ01000001">
    <property type="protein sequence ID" value="GFG90880.1"/>
    <property type="molecule type" value="Genomic_DNA"/>
</dbReference>
<feature type="region of interest" description="Disordered" evidence="1">
    <location>
        <begin position="260"/>
        <end position="282"/>
    </location>
</feature>
<evidence type="ECO:0000313" key="2">
    <source>
        <dbReference type="EMBL" id="GFG90880.1"/>
    </source>
</evidence>
<feature type="region of interest" description="Disordered" evidence="1">
    <location>
        <begin position="153"/>
        <end position="244"/>
    </location>
</feature>
<dbReference type="Proteomes" id="UP000465360">
    <property type="component" value="Unassembled WGS sequence"/>
</dbReference>